<keyword evidence="4" id="KW-0539">Nucleus</keyword>
<dbReference type="EMBL" id="JXTI01000006">
    <property type="protein sequence ID" value="KWX15552.1"/>
    <property type="molecule type" value="Genomic_DNA"/>
</dbReference>
<sequence length="98" mass="11745">MMIRSVEFKKMTTNDLDNDRPGLFLTDAAREREQLMAKPLYNGELIYNVNIDELPDKPWRSRDCTPAKLSQYFNYGFDEATWRLYCKLRKEEEEKQSK</sequence>
<comment type="similarity">
    <text evidence="2">Belongs to the FIP1 family.</text>
</comment>
<reference evidence="6 7" key="1">
    <citation type="journal article" date="2015" name="Mol. Biochem. Parasitol.">
        <title>Identification of polymorphic genes for use in assemblage B genotyping assays through comparative genomics of multiple assemblage B Giardia duodenalis isolates.</title>
        <authorList>
            <person name="Wielinga C."/>
            <person name="Thompson R.C."/>
            <person name="Monis P."/>
            <person name="Ryan U."/>
        </authorList>
    </citation>
    <scope>NUCLEOTIDE SEQUENCE [LARGE SCALE GENOMIC DNA]</scope>
    <source>
        <strain evidence="6 7">BAH15c1</strain>
    </source>
</reference>
<feature type="domain" description="Pre-mRNA polyadenylation factor Fip1" evidence="5">
    <location>
        <begin position="49"/>
        <end position="90"/>
    </location>
</feature>
<dbReference type="AlphaFoldDB" id="A0A132P0Q1"/>
<protein>
    <submittedName>
        <fullName evidence="6">Putative Fip1 motif protein</fullName>
    </submittedName>
</protein>
<gene>
    <name evidence="6" type="ORF">QR46_0411</name>
</gene>
<proteinExistence type="inferred from homology"/>
<dbReference type="PANTHER" id="PTHR13484:SF0">
    <property type="entry name" value="PRE-MRNA 3'-END-PROCESSING FACTOR FIP1"/>
    <property type="match status" value="1"/>
</dbReference>
<comment type="subcellular location">
    <subcellularLocation>
        <location evidence="1">Nucleus</location>
    </subcellularLocation>
</comment>
<keyword evidence="3" id="KW-0507">mRNA processing</keyword>
<evidence type="ECO:0000259" key="5">
    <source>
        <dbReference type="Pfam" id="PF05182"/>
    </source>
</evidence>
<organism evidence="6 7">
    <name type="scientific">Giardia duodenalis assemblage B</name>
    <dbReference type="NCBI Taxonomy" id="1394984"/>
    <lineage>
        <taxon>Eukaryota</taxon>
        <taxon>Metamonada</taxon>
        <taxon>Diplomonadida</taxon>
        <taxon>Hexamitidae</taxon>
        <taxon>Giardiinae</taxon>
        <taxon>Giardia</taxon>
    </lineage>
</organism>
<evidence type="ECO:0000256" key="1">
    <source>
        <dbReference type="ARBA" id="ARBA00004123"/>
    </source>
</evidence>
<dbReference type="OrthoDB" id="1917198at2759"/>
<evidence type="ECO:0000313" key="6">
    <source>
        <dbReference type="EMBL" id="KWX15552.1"/>
    </source>
</evidence>
<dbReference type="Pfam" id="PF05182">
    <property type="entry name" value="Fip1"/>
    <property type="match status" value="1"/>
</dbReference>
<dbReference type="InterPro" id="IPR007854">
    <property type="entry name" value="Fip1_dom"/>
</dbReference>
<evidence type="ECO:0000313" key="7">
    <source>
        <dbReference type="Proteomes" id="UP000070089"/>
    </source>
</evidence>
<dbReference type="VEuPathDB" id="GiardiaDB:QR46_0411"/>
<dbReference type="GO" id="GO:0005847">
    <property type="term" value="C:mRNA cleavage and polyadenylation specificity factor complex"/>
    <property type="evidence" value="ECO:0007669"/>
    <property type="project" value="TreeGrafter"/>
</dbReference>
<name>A0A132P0Q1_GIAIN</name>
<dbReference type="InterPro" id="IPR051187">
    <property type="entry name" value="Pre-mRNA_3'-end_processing_reg"/>
</dbReference>
<evidence type="ECO:0000256" key="2">
    <source>
        <dbReference type="ARBA" id="ARBA00007459"/>
    </source>
</evidence>
<dbReference type="GO" id="GO:0006397">
    <property type="term" value="P:mRNA processing"/>
    <property type="evidence" value="ECO:0007669"/>
    <property type="project" value="UniProtKB-KW"/>
</dbReference>
<dbReference type="Proteomes" id="UP000070089">
    <property type="component" value="Unassembled WGS sequence"/>
</dbReference>
<dbReference type="PANTHER" id="PTHR13484">
    <property type="entry name" value="FIP1-LIKE 1 PROTEIN"/>
    <property type="match status" value="1"/>
</dbReference>
<evidence type="ECO:0000256" key="4">
    <source>
        <dbReference type="ARBA" id="ARBA00023242"/>
    </source>
</evidence>
<accession>A0A132P0Q1</accession>
<evidence type="ECO:0000256" key="3">
    <source>
        <dbReference type="ARBA" id="ARBA00022664"/>
    </source>
</evidence>
<comment type="caution">
    <text evidence="6">The sequence shown here is derived from an EMBL/GenBank/DDBJ whole genome shotgun (WGS) entry which is preliminary data.</text>
</comment>